<dbReference type="EMBL" id="JAHDTB010000020">
    <property type="protein sequence ID" value="MBW8289624.1"/>
    <property type="molecule type" value="Genomic_DNA"/>
</dbReference>
<name>A0ABS7FHS4_9NEIS</name>
<gene>
    <name evidence="1" type="ORF">KIF53_18460</name>
</gene>
<sequence>MNEVRDAFSLARSQAATMAESTLYPVALVTDGEWLAYRSGPPAGQLSSWLAACDGGAPLLESMLPEIRLLALRLALRRGLPAQGLPPRLAEPADWLAARILLLEWRQVALGLDELAALDDANRRAAELAAAAGLAWRPALPVLLSGGRGEGGLQGWSPRPAQPGAGRGVAAALDASRRARAGLAGRFEKLLNC</sequence>
<keyword evidence="2" id="KW-1185">Reference proteome</keyword>
<organism evidence="1 2">
    <name type="scientific">Chromobacterium subtsugae</name>
    <dbReference type="NCBI Taxonomy" id="251747"/>
    <lineage>
        <taxon>Bacteria</taxon>
        <taxon>Pseudomonadati</taxon>
        <taxon>Pseudomonadota</taxon>
        <taxon>Betaproteobacteria</taxon>
        <taxon>Neisseriales</taxon>
        <taxon>Chromobacteriaceae</taxon>
        <taxon>Chromobacterium</taxon>
    </lineage>
</organism>
<reference evidence="1 2" key="1">
    <citation type="submission" date="2021-05" db="EMBL/GenBank/DDBJ databases">
        <title>Draft Whole Genome Sequencing Of Biosensor Chromobacterium violaceum Strain CV026 Reveals A Regulatory RNA In Chromobacterium violaceum Phenotype Regulatory Network.</title>
        <authorList>
            <person name="Hong K.W."/>
            <person name="Chan K.G."/>
            <person name="Chang C.-Y."/>
        </authorList>
    </citation>
    <scope>NUCLEOTIDE SEQUENCE [LARGE SCALE GENOMIC DNA]</scope>
    <source>
        <strain evidence="1 2">ATCC 31532</strain>
    </source>
</reference>
<dbReference type="Proteomes" id="UP000711178">
    <property type="component" value="Unassembled WGS sequence"/>
</dbReference>
<protein>
    <submittedName>
        <fullName evidence="1">Uncharacterized protein</fullName>
    </submittedName>
</protein>
<proteinExistence type="predicted"/>
<dbReference type="GeneID" id="89684416"/>
<comment type="caution">
    <text evidence="1">The sequence shown here is derived from an EMBL/GenBank/DDBJ whole genome shotgun (WGS) entry which is preliminary data.</text>
</comment>
<evidence type="ECO:0000313" key="2">
    <source>
        <dbReference type="Proteomes" id="UP000711178"/>
    </source>
</evidence>
<accession>A0ABS7FHS4</accession>
<dbReference type="RefSeq" id="WP_052258338.1">
    <property type="nucleotide sequence ID" value="NZ_CP142381.1"/>
</dbReference>
<evidence type="ECO:0000313" key="1">
    <source>
        <dbReference type="EMBL" id="MBW8289624.1"/>
    </source>
</evidence>